<evidence type="ECO:0000313" key="2">
    <source>
        <dbReference type="EMBL" id="GIZ01313.1"/>
    </source>
</evidence>
<dbReference type="Proteomes" id="UP001054945">
    <property type="component" value="Unassembled WGS sequence"/>
</dbReference>
<protein>
    <submittedName>
        <fullName evidence="2">Uncharacterized protein</fullName>
    </submittedName>
</protein>
<keyword evidence="3" id="KW-1185">Reference proteome</keyword>
<evidence type="ECO:0000313" key="3">
    <source>
        <dbReference type="Proteomes" id="UP001054945"/>
    </source>
</evidence>
<dbReference type="EMBL" id="BPLR01001281">
    <property type="protein sequence ID" value="GIZ01313.1"/>
    <property type="molecule type" value="Genomic_DNA"/>
</dbReference>
<comment type="caution">
    <text evidence="2">The sequence shown here is derived from an EMBL/GenBank/DDBJ whole genome shotgun (WGS) entry which is preliminary data.</text>
</comment>
<organism evidence="2 3">
    <name type="scientific">Caerostris extrusa</name>
    <name type="common">Bark spider</name>
    <name type="synonym">Caerostris bankana</name>
    <dbReference type="NCBI Taxonomy" id="172846"/>
    <lineage>
        <taxon>Eukaryota</taxon>
        <taxon>Metazoa</taxon>
        <taxon>Ecdysozoa</taxon>
        <taxon>Arthropoda</taxon>
        <taxon>Chelicerata</taxon>
        <taxon>Arachnida</taxon>
        <taxon>Araneae</taxon>
        <taxon>Araneomorphae</taxon>
        <taxon>Entelegynae</taxon>
        <taxon>Araneoidea</taxon>
        <taxon>Araneidae</taxon>
        <taxon>Caerostris</taxon>
    </lineage>
</organism>
<gene>
    <name evidence="2" type="ORF">CEXT_434231</name>
</gene>
<keyword evidence="1" id="KW-1133">Transmembrane helix</keyword>
<dbReference type="AlphaFoldDB" id="A0AAV4Y2N0"/>
<name>A0AAV4Y2N0_CAEEX</name>
<proteinExistence type="predicted"/>
<feature type="transmembrane region" description="Helical" evidence="1">
    <location>
        <begin position="93"/>
        <end position="112"/>
    </location>
</feature>
<keyword evidence="1" id="KW-0472">Membrane</keyword>
<accession>A0AAV4Y2N0</accession>
<reference evidence="2 3" key="1">
    <citation type="submission" date="2021-06" db="EMBL/GenBank/DDBJ databases">
        <title>Caerostris extrusa draft genome.</title>
        <authorList>
            <person name="Kono N."/>
            <person name="Arakawa K."/>
        </authorList>
    </citation>
    <scope>NUCLEOTIDE SEQUENCE [LARGE SCALE GENOMIC DNA]</scope>
</reference>
<evidence type="ECO:0000256" key="1">
    <source>
        <dbReference type="SAM" id="Phobius"/>
    </source>
</evidence>
<keyword evidence="1" id="KW-0812">Transmembrane</keyword>
<sequence length="123" mass="14621">MTFWMYEFDLSPSSYQIFFYDGQIPHLKDIPLNTRAFHYAERKYEKSALLTVVNNFSQKKDTLAIAMSKLEVLEYCYQWMTDFEQERVAYREHLLVAVLLFALALSALFPRCGKNNRQISFRV</sequence>